<protein>
    <submittedName>
        <fullName evidence="2">Uncharacterized protein</fullName>
    </submittedName>
</protein>
<dbReference type="HOGENOM" id="CLU_033467_0_0_1"/>
<evidence type="ECO:0000313" key="3">
    <source>
        <dbReference type="Proteomes" id="UP000054538"/>
    </source>
</evidence>
<gene>
    <name evidence="2" type="ORF">PAXRUDRAFT_142024</name>
</gene>
<dbReference type="AlphaFoldDB" id="A0A0D0DQN5"/>
<keyword evidence="3" id="KW-1185">Reference proteome</keyword>
<reference evidence="2 3" key="1">
    <citation type="submission" date="2014-04" db="EMBL/GenBank/DDBJ databases">
        <authorList>
            <consortium name="DOE Joint Genome Institute"/>
            <person name="Kuo A."/>
            <person name="Kohler A."/>
            <person name="Jargeat P."/>
            <person name="Nagy L.G."/>
            <person name="Floudas D."/>
            <person name="Copeland A."/>
            <person name="Barry K.W."/>
            <person name="Cichocki N."/>
            <person name="Veneault-Fourrey C."/>
            <person name="LaButti K."/>
            <person name="Lindquist E.A."/>
            <person name="Lipzen A."/>
            <person name="Lundell T."/>
            <person name="Morin E."/>
            <person name="Murat C."/>
            <person name="Sun H."/>
            <person name="Tunlid A."/>
            <person name="Henrissat B."/>
            <person name="Grigoriev I.V."/>
            <person name="Hibbett D.S."/>
            <person name="Martin F."/>
            <person name="Nordberg H.P."/>
            <person name="Cantor M.N."/>
            <person name="Hua S.X."/>
        </authorList>
    </citation>
    <scope>NUCLEOTIDE SEQUENCE [LARGE SCALE GENOMIC DNA]</scope>
    <source>
        <strain evidence="2 3">Ve08.2h10</strain>
    </source>
</reference>
<feature type="region of interest" description="Disordered" evidence="1">
    <location>
        <begin position="211"/>
        <end position="243"/>
    </location>
</feature>
<dbReference type="EMBL" id="KN825081">
    <property type="protein sequence ID" value="KIK94828.1"/>
    <property type="molecule type" value="Genomic_DNA"/>
</dbReference>
<dbReference type="InParanoid" id="A0A0D0DQN5"/>
<name>A0A0D0DQN5_9AGAM</name>
<accession>A0A0D0DQN5</accession>
<organism evidence="2 3">
    <name type="scientific">Paxillus rubicundulus Ve08.2h10</name>
    <dbReference type="NCBI Taxonomy" id="930991"/>
    <lineage>
        <taxon>Eukaryota</taxon>
        <taxon>Fungi</taxon>
        <taxon>Dikarya</taxon>
        <taxon>Basidiomycota</taxon>
        <taxon>Agaricomycotina</taxon>
        <taxon>Agaricomycetes</taxon>
        <taxon>Agaricomycetidae</taxon>
        <taxon>Boletales</taxon>
        <taxon>Paxilineae</taxon>
        <taxon>Paxillaceae</taxon>
        <taxon>Paxillus</taxon>
    </lineage>
</organism>
<proteinExistence type="predicted"/>
<reference evidence="3" key="2">
    <citation type="submission" date="2015-01" db="EMBL/GenBank/DDBJ databases">
        <title>Evolutionary Origins and Diversification of the Mycorrhizal Mutualists.</title>
        <authorList>
            <consortium name="DOE Joint Genome Institute"/>
            <consortium name="Mycorrhizal Genomics Consortium"/>
            <person name="Kohler A."/>
            <person name="Kuo A."/>
            <person name="Nagy L.G."/>
            <person name="Floudas D."/>
            <person name="Copeland A."/>
            <person name="Barry K.W."/>
            <person name="Cichocki N."/>
            <person name="Veneault-Fourrey C."/>
            <person name="LaButti K."/>
            <person name="Lindquist E.A."/>
            <person name="Lipzen A."/>
            <person name="Lundell T."/>
            <person name="Morin E."/>
            <person name="Murat C."/>
            <person name="Riley R."/>
            <person name="Ohm R."/>
            <person name="Sun H."/>
            <person name="Tunlid A."/>
            <person name="Henrissat B."/>
            <person name="Grigoriev I.V."/>
            <person name="Hibbett D.S."/>
            <person name="Martin F."/>
        </authorList>
    </citation>
    <scope>NUCLEOTIDE SEQUENCE [LARGE SCALE GENOMIC DNA]</scope>
    <source>
        <strain evidence="3">Ve08.2h10</strain>
    </source>
</reference>
<dbReference type="OrthoDB" id="2270193at2759"/>
<dbReference type="STRING" id="930991.A0A0D0DQN5"/>
<feature type="region of interest" description="Disordered" evidence="1">
    <location>
        <begin position="282"/>
        <end position="304"/>
    </location>
</feature>
<dbReference type="Proteomes" id="UP000054538">
    <property type="component" value="Unassembled WGS sequence"/>
</dbReference>
<evidence type="ECO:0000256" key="1">
    <source>
        <dbReference type="SAM" id="MobiDB-lite"/>
    </source>
</evidence>
<feature type="compositionally biased region" description="Polar residues" evidence="1">
    <location>
        <begin position="294"/>
        <end position="304"/>
    </location>
</feature>
<evidence type="ECO:0000313" key="2">
    <source>
        <dbReference type="EMBL" id="KIK94828.1"/>
    </source>
</evidence>
<sequence>MLPIQPHTVKLVIQYISPPSQITGALPPHLISTPLRQRHHYLQISPDNVIEYLCWPSPNNARIMELLDHSIAASDEDQTRNYPTRYTSDAESTFAHVHIFSREEGLRMLFQWDEVDGWKYHDLQLMPFPASSFPTLQEAVSNNSPPEAELDRPSHFVAEADHIDDDPYWDAYGAAGDGLNSPLPLRGATASAPVEGEDAYWEQYAAVQGSADSTIPSPLPNNRKLRPVTSNDHEVGFPFPSQSNPIAIPADAIHSRSPVSKLGPPSPNTLAHLLSIISPRSDAYPVSDEPHPTELSSTVSPEISSPEMTVADSVLLTPPPPNGEQIATLVSPVAVKLNGFPLSNARHAIVDDTEDRALTDSIKGLYYLWKAGRRKQANDKASDMFLRIVQAAITQE</sequence>